<dbReference type="EMBL" id="CP036433">
    <property type="protein sequence ID" value="QDU96811.1"/>
    <property type="molecule type" value="Genomic_DNA"/>
</dbReference>
<dbReference type="KEGG" id="lcre:Pla8534_46330"/>
<dbReference type="Proteomes" id="UP000317648">
    <property type="component" value="Chromosome"/>
</dbReference>
<name>A0A518DYD2_9BACT</name>
<dbReference type="AlphaFoldDB" id="A0A518DYD2"/>
<protein>
    <submittedName>
        <fullName evidence="1">Uncharacterized protein</fullName>
    </submittedName>
</protein>
<keyword evidence="2" id="KW-1185">Reference proteome</keyword>
<gene>
    <name evidence="1" type="ORF">Pla8534_46330</name>
</gene>
<reference evidence="1 2" key="1">
    <citation type="submission" date="2019-02" db="EMBL/GenBank/DDBJ databases">
        <title>Deep-cultivation of Planctomycetes and their phenomic and genomic characterization uncovers novel biology.</title>
        <authorList>
            <person name="Wiegand S."/>
            <person name="Jogler M."/>
            <person name="Boedeker C."/>
            <person name="Pinto D."/>
            <person name="Vollmers J."/>
            <person name="Rivas-Marin E."/>
            <person name="Kohn T."/>
            <person name="Peeters S.H."/>
            <person name="Heuer A."/>
            <person name="Rast P."/>
            <person name="Oberbeckmann S."/>
            <person name="Bunk B."/>
            <person name="Jeske O."/>
            <person name="Meyerdierks A."/>
            <person name="Storesund J.E."/>
            <person name="Kallscheuer N."/>
            <person name="Luecker S."/>
            <person name="Lage O.M."/>
            <person name="Pohl T."/>
            <person name="Merkel B.J."/>
            <person name="Hornburger P."/>
            <person name="Mueller R.-W."/>
            <person name="Bruemmer F."/>
            <person name="Labrenz M."/>
            <person name="Spormann A.M."/>
            <person name="Op den Camp H."/>
            <person name="Overmann J."/>
            <person name="Amann R."/>
            <person name="Jetten M.S.M."/>
            <person name="Mascher T."/>
            <person name="Medema M.H."/>
            <person name="Devos D.P."/>
            <person name="Kaster A.-K."/>
            <person name="Ovreas L."/>
            <person name="Rohde M."/>
            <person name="Galperin M.Y."/>
            <person name="Jogler C."/>
        </authorList>
    </citation>
    <scope>NUCLEOTIDE SEQUENCE [LARGE SCALE GENOMIC DNA]</scope>
    <source>
        <strain evidence="1 2">Pla85_3_4</strain>
    </source>
</reference>
<sequence>MKATEAEPTLRRMLSEAGFDFSNPSPMLAWQVFKAFAGQPVKCADDGLLFECGVYEFTGEPLFHFDLCRQFEIEVNGEYDHMEQLHCRLTCKPTEALKSLETNLWAYDFQSMPAFFDAVENLPEFKTAVAHPTWQCEVEQNEV</sequence>
<accession>A0A518DYD2</accession>
<evidence type="ECO:0000313" key="1">
    <source>
        <dbReference type="EMBL" id="QDU96811.1"/>
    </source>
</evidence>
<organism evidence="1 2">
    <name type="scientific">Lignipirellula cremea</name>
    <dbReference type="NCBI Taxonomy" id="2528010"/>
    <lineage>
        <taxon>Bacteria</taxon>
        <taxon>Pseudomonadati</taxon>
        <taxon>Planctomycetota</taxon>
        <taxon>Planctomycetia</taxon>
        <taxon>Pirellulales</taxon>
        <taxon>Pirellulaceae</taxon>
        <taxon>Lignipirellula</taxon>
    </lineage>
</organism>
<evidence type="ECO:0000313" key="2">
    <source>
        <dbReference type="Proteomes" id="UP000317648"/>
    </source>
</evidence>
<proteinExistence type="predicted"/>